<dbReference type="EMBL" id="GAIX01004803">
    <property type="protein sequence ID" value="JAA87757.1"/>
    <property type="molecule type" value="Transcribed_RNA"/>
</dbReference>
<proteinExistence type="predicted"/>
<name>S4PXM0_9NEOP</name>
<sequence>MNLKRAHTGCPSKIQLSFLLKRRPVPNGSYGVICHPLQNCNVDTATVSMTFLYQMKSNSDYRTRIKYDS</sequence>
<reference evidence="1" key="2">
    <citation type="submission" date="2013-05" db="EMBL/GenBank/DDBJ databases">
        <authorList>
            <person name="Carter J.-M."/>
            <person name="Baker S.C."/>
            <person name="Pink R."/>
            <person name="Carter D.R.F."/>
            <person name="Collins A."/>
            <person name="Tomlin J."/>
            <person name="Gibbs M."/>
            <person name="Breuker C.J."/>
        </authorList>
    </citation>
    <scope>NUCLEOTIDE SEQUENCE</scope>
    <source>
        <tissue evidence="1">Ovary</tissue>
    </source>
</reference>
<evidence type="ECO:0000313" key="1">
    <source>
        <dbReference type="EMBL" id="JAA87757.1"/>
    </source>
</evidence>
<reference evidence="1" key="1">
    <citation type="journal article" date="2013" name="BMC Genomics">
        <title>Unscrambling butterfly oogenesis.</title>
        <authorList>
            <person name="Carter J.M."/>
            <person name="Baker S.C."/>
            <person name="Pink R."/>
            <person name="Carter D.R."/>
            <person name="Collins A."/>
            <person name="Tomlin J."/>
            <person name="Gibbs M."/>
            <person name="Breuker C.J."/>
        </authorList>
    </citation>
    <scope>NUCLEOTIDE SEQUENCE</scope>
    <source>
        <tissue evidence="1">Ovary</tissue>
    </source>
</reference>
<dbReference type="AlphaFoldDB" id="S4PXM0"/>
<protein>
    <submittedName>
        <fullName evidence="1">Uncharacterized protein</fullName>
    </submittedName>
</protein>
<accession>S4PXM0</accession>
<organism evidence="1">
    <name type="scientific">Pararge aegeria</name>
    <name type="common">speckled wood butterfly</name>
    <dbReference type="NCBI Taxonomy" id="116150"/>
    <lineage>
        <taxon>Eukaryota</taxon>
        <taxon>Metazoa</taxon>
        <taxon>Ecdysozoa</taxon>
        <taxon>Arthropoda</taxon>
        <taxon>Hexapoda</taxon>
        <taxon>Insecta</taxon>
        <taxon>Pterygota</taxon>
        <taxon>Neoptera</taxon>
        <taxon>Endopterygota</taxon>
        <taxon>Lepidoptera</taxon>
        <taxon>Glossata</taxon>
        <taxon>Ditrysia</taxon>
        <taxon>Papilionoidea</taxon>
        <taxon>Nymphalidae</taxon>
        <taxon>Satyrinae</taxon>
        <taxon>Satyrini</taxon>
        <taxon>Parargina</taxon>
        <taxon>Pararge</taxon>
    </lineage>
</organism>